<dbReference type="GO" id="GO:0006457">
    <property type="term" value="P:protein folding"/>
    <property type="evidence" value="ECO:0007669"/>
    <property type="project" value="UniProtKB-UniRule"/>
</dbReference>
<proteinExistence type="inferred from homology"/>
<accession>A0A1C3H304</accession>
<comment type="subcellular location">
    <subcellularLocation>
        <location evidence="5">Cytoplasm</location>
    </subcellularLocation>
</comment>
<dbReference type="GO" id="GO:0015031">
    <property type="term" value="P:protein transport"/>
    <property type="evidence" value="ECO:0007669"/>
    <property type="project" value="UniProtKB-UniRule"/>
</dbReference>
<dbReference type="OMA" id="CPNVLFP"/>
<dbReference type="AlphaFoldDB" id="A0A1C3H304"/>
<dbReference type="PANTHER" id="PTHR36918">
    <property type="match status" value="1"/>
</dbReference>
<dbReference type="RefSeq" id="WP_004140141.1">
    <property type="nucleotide sequence ID" value="NZ_CALFOW010000075.1"/>
</dbReference>
<dbReference type="HAMAP" id="MF_00821">
    <property type="entry name" value="SecB"/>
    <property type="match status" value="1"/>
</dbReference>
<protein>
    <recommendedName>
        <fullName evidence="5">Protein-export protein SecB</fullName>
    </recommendedName>
</protein>
<dbReference type="Pfam" id="PF02556">
    <property type="entry name" value="SecB"/>
    <property type="match status" value="1"/>
</dbReference>
<evidence type="ECO:0000256" key="1">
    <source>
        <dbReference type="ARBA" id="ARBA00009990"/>
    </source>
</evidence>
<keyword evidence="5" id="KW-0963">Cytoplasm</keyword>
<keyword evidence="4 5" id="KW-0811">Translocation</keyword>
<dbReference type="EMBL" id="FKLO01000030">
    <property type="protein sequence ID" value="SAM60326.1"/>
    <property type="molecule type" value="Genomic_DNA"/>
</dbReference>
<keyword evidence="3 5" id="KW-0653">Protein transport</keyword>
<evidence type="ECO:0000256" key="5">
    <source>
        <dbReference type="HAMAP-Rule" id="MF_00821"/>
    </source>
</evidence>
<keyword evidence="5" id="KW-0143">Chaperone</keyword>
<dbReference type="Gene3D" id="3.10.420.10">
    <property type="entry name" value="SecB-like"/>
    <property type="match status" value="1"/>
</dbReference>
<dbReference type="GO" id="GO:0051082">
    <property type="term" value="F:unfolded protein binding"/>
    <property type="evidence" value="ECO:0007669"/>
    <property type="project" value="InterPro"/>
</dbReference>
<dbReference type="Proteomes" id="UP000190837">
    <property type="component" value="Unassembled WGS sequence"/>
</dbReference>
<comment type="function">
    <text evidence="5">One of the proteins required for the normal export of preproteins out of the cell cytoplasm. It is a molecular chaperone that binds to a subset of precursor proteins, maintaining them in a translocation-competent state. It also specifically binds to its receptor SecA.</text>
</comment>
<evidence type="ECO:0000256" key="4">
    <source>
        <dbReference type="ARBA" id="ARBA00023010"/>
    </source>
</evidence>
<sequence length="154" mass="17449">MSEEQQTPVVLDIRKLYAGDMSVEVPHAPEIFQQELNPEISLGVAHEITKLPEDNYYHIKLRLTVTAKDGERVIYLVEVAQSGIFEISGLPDAQLHHALNVYCPTVLYPYAREGISNAINRAGFPNLYLQPINFDLMYQQRLQEAAQQADQPVQ</sequence>
<gene>
    <name evidence="5" type="primary">secB</name>
    <name evidence="6" type="ORF">CHUV0807_0711</name>
</gene>
<dbReference type="SUPFAM" id="SSF54611">
    <property type="entry name" value="SecB-like"/>
    <property type="match status" value="1"/>
</dbReference>
<evidence type="ECO:0000313" key="6">
    <source>
        <dbReference type="EMBL" id="SAM60326.1"/>
    </source>
</evidence>
<evidence type="ECO:0000313" key="7">
    <source>
        <dbReference type="Proteomes" id="UP000190837"/>
    </source>
</evidence>
<name>A0A1C3H304_9GAMM</name>
<dbReference type="InterPro" id="IPR035958">
    <property type="entry name" value="SecB-like_sf"/>
</dbReference>
<dbReference type="PANTHER" id="PTHR36918:SF1">
    <property type="entry name" value="PROTEIN-EXPORT PROTEIN SECB"/>
    <property type="match status" value="1"/>
</dbReference>
<dbReference type="NCBIfam" id="TIGR00809">
    <property type="entry name" value="secB"/>
    <property type="match status" value="1"/>
</dbReference>
<organism evidence="6 7">
    <name type="scientific">Cardiobacterium hominis</name>
    <dbReference type="NCBI Taxonomy" id="2718"/>
    <lineage>
        <taxon>Bacteria</taxon>
        <taxon>Pseudomonadati</taxon>
        <taxon>Pseudomonadota</taxon>
        <taxon>Gammaproteobacteria</taxon>
        <taxon>Cardiobacteriales</taxon>
        <taxon>Cardiobacteriaceae</taxon>
        <taxon>Cardiobacterium</taxon>
    </lineage>
</organism>
<dbReference type="InterPro" id="IPR003708">
    <property type="entry name" value="SecB"/>
</dbReference>
<dbReference type="GeneID" id="84789770"/>
<dbReference type="GO" id="GO:0005737">
    <property type="term" value="C:cytoplasm"/>
    <property type="evidence" value="ECO:0007669"/>
    <property type="project" value="UniProtKB-SubCell"/>
</dbReference>
<dbReference type="PRINTS" id="PR01594">
    <property type="entry name" value="SECBCHAPRONE"/>
</dbReference>
<keyword evidence="2 5" id="KW-0813">Transport</keyword>
<dbReference type="GO" id="GO:0051262">
    <property type="term" value="P:protein tetramerization"/>
    <property type="evidence" value="ECO:0007669"/>
    <property type="project" value="InterPro"/>
</dbReference>
<evidence type="ECO:0000256" key="3">
    <source>
        <dbReference type="ARBA" id="ARBA00022927"/>
    </source>
</evidence>
<comment type="similarity">
    <text evidence="1 5">Belongs to the SecB family.</text>
</comment>
<comment type="subunit">
    <text evidence="5">Homotetramer, a dimer of dimers. One homotetramer interacts with 1 SecA dimer.</text>
</comment>
<reference evidence="7" key="1">
    <citation type="submission" date="2016-04" db="EMBL/GenBank/DDBJ databases">
        <authorList>
            <person name="Tagini F."/>
        </authorList>
    </citation>
    <scope>NUCLEOTIDE SEQUENCE [LARGE SCALE GENOMIC DNA]</scope>
    <source>
        <strain evidence="7">CHUV0807</strain>
    </source>
</reference>
<evidence type="ECO:0000256" key="2">
    <source>
        <dbReference type="ARBA" id="ARBA00022448"/>
    </source>
</evidence>